<feature type="compositionally biased region" description="Acidic residues" evidence="1">
    <location>
        <begin position="79"/>
        <end position="88"/>
    </location>
</feature>
<sequence>MNVRTVLLLVVVISVWTLAACNWTIGDCYPVGERTSGAGAGPGSEPRPVYTSAASGDFGAEPPDGPHDGSERKIACNEWELEDDEEERPSDSSETPTTYSPESPRDTCPGAGDVAADGATFLSCSGACSSKCPKPGMAHFVWVNFDPSDFPFVTTVQDDGRGKAGGYQQAKANLKFEHVSTAGTREWYCSLTIQMPLRTELMGKIDPLLAANLSEEITEEVGQLMDYNLPPGIFCERFHRAVDAAFKFKCPKLGASVTK</sequence>
<name>A0A4P2QWX1_SORCE</name>
<proteinExistence type="predicted"/>
<evidence type="ECO:0000256" key="1">
    <source>
        <dbReference type="SAM" id="MobiDB-lite"/>
    </source>
</evidence>
<dbReference type="AlphaFoldDB" id="A0A4P2QWX1"/>
<gene>
    <name evidence="2" type="ORF">SOCE836_072080</name>
</gene>
<evidence type="ECO:0000313" key="3">
    <source>
        <dbReference type="Proteomes" id="UP000295497"/>
    </source>
</evidence>
<feature type="region of interest" description="Disordered" evidence="1">
    <location>
        <begin position="37"/>
        <end position="111"/>
    </location>
</feature>
<accession>A0A4P2QWX1</accession>
<dbReference type="PROSITE" id="PS51257">
    <property type="entry name" value="PROKAR_LIPOPROTEIN"/>
    <property type="match status" value="1"/>
</dbReference>
<organism evidence="2 3">
    <name type="scientific">Sorangium cellulosum</name>
    <name type="common">Polyangium cellulosum</name>
    <dbReference type="NCBI Taxonomy" id="56"/>
    <lineage>
        <taxon>Bacteria</taxon>
        <taxon>Pseudomonadati</taxon>
        <taxon>Myxococcota</taxon>
        <taxon>Polyangia</taxon>
        <taxon>Polyangiales</taxon>
        <taxon>Polyangiaceae</taxon>
        <taxon>Sorangium</taxon>
    </lineage>
</organism>
<dbReference type="Proteomes" id="UP000295497">
    <property type="component" value="Chromosome"/>
</dbReference>
<reference evidence="2 3" key="1">
    <citation type="submission" date="2015-09" db="EMBL/GenBank/DDBJ databases">
        <title>Sorangium comparison.</title>
        <authorList>
            <person name="Zaburannyi N."/>
            <person name="Bunk B."/>
            <person name="Overmann J."/>
            <person name="Mueller R."/>
        </authorList>
    </citation>
    <scope>NUCLEOTIDE SEQUENCE [LARGE SCALE GENOMIC DNA]</scope>
    <source>
        <strain evidence="2 3">So ce836</strain>
    </source>
</reference>
<protein>
    <submittedName>
        <fullName evidence="2">Uncharacterized protein</fullName>
    </submittedName>
</protein>
<feature type="compositionally biased region" description="Low complexity" evidence="1">
    <location>
        <begin position="92"/>
        <end position="102"/>
    </location>
</feature>
<dbReference type="EMBL" id="CP012672">
    <property type="protein sequence ID" value="AUX35020.1"/>
    <property type="molecule type" value="Genomic_DNA"/>
</dbReference>
<feature type="compositionally biased region" description="Basic and acidic residues" evidence="1">
    <location>
        <begin position="64"/>
        <end position="75"/>
    </location>
</feature>
<evidence type="ECO:0000313" key="2">
    <source>
        <dbReference type="EMBL" id="AUX35020.1"/>
    </source>
</evidence>
<dbReference type="RefSeq" id="WP_129578117.1">
    <property type="nucleotide sequence ID" value="NZ_CP012672.1"/>
</dbReference>